<dbReference type="Proteomes" id="UP000675409">
    <property type="component" value="Unassembled WGS sequence"/>
</dbReference>
<dbReference type="InterPro" id="IPR044927">
    <property type="entry name" value="Endonuclea_NS_2"/>
</dbReference>
<evidence type="ECO:0000259" key="3">
    <source>
        <dbReference type="Pfam" id="PF15644"/>
    </source>
</evidence>
<feature type="domain" description="Type VII secretion system protein EssD-like" evidence="2">
    <location>
        <begin position="398"/>
        <end position="535"/>
    </location>
</feature>
<comment type="caution">
    <text evidence="4">The sequence shown here is derived from an EMBL/GenBank/DDBJ whole genome shotgun (WGS) entry which is preliminary data.</text>
</comment>
<accession>A0ABS1LRM4</accession>
<dbReference type="InterPro" id="IPR028908">
    <property type="entry name" value="Tox-PL_dom"/>
</dbReference>
<sequence>MDPDGNIVQVEFHTPESLRAKTELDGLIDELTDPAITSARWAQIEAEIAGLSGRVDQPAGAVGVDWPDMVRQAPDPDSPWHDGSWARELASQVPGGSRPAVHAGSMTPDQAHDFIDHEMPWMREVNAGRYAEGAAGFENNCTRAALAGDLTLGGKQVMAGPSAASRPITDIADTLGGQWHKADGPDAIIDRLDDLGDGSRGVVAIDRGDGKIGHVVNVINHERHGTVFLDPQTGDLARLRDGDRLYFLETSPGSSPHVDLGDASPGLERLSDTEIHGLREAAGQQGHADALGAQAPTLDGLQDLDLGDGGQRSRPEAPDTGSIAERFAAPEVAQQLSGEAPSPRKPFAALDNLEPNTAYEVPGRGTFYTDDTGKVVHVEAQYGRRGKLNWDLMNPQPDVTYVVNDHVFVTDHAGRAIEAYADDLQLGDADRSESIQSRIGNMGGDEYDGGHLLANMFAGGPEDINLVPMLSDLNQGNGSRDTFYAVEKDLRSHLERPPDAGPEWEPPRITFRVLPVYEGESRVPTMISVEYGIDGVSTSKDFPNE</sequence>
<dbReference type="Pfam" id="PF13930">
    <property type="entry name" value="Endonuclea_NS_2"/>
    <property type="match status" value="1"/>
</dbReference>
<evidence type="ECO:0000259" key="2">
    <source>
        <dbReference type="Pfam" id="PF13930"/>
    </source>
</evidence>
<name>A0ABS1LRM4_9MICO</name>
<feature type="region of interest" description="Disordered" evidence="1">
    <location>
        <begin position="299"/>
        <end position="322"/>
    </location>
</feature>
<proteinExistence type="predicted"/>
<dbReference type="Pfam" id="PF15644">
    <property type="entry name" value="Gln_amidase"/>
    <property type="match status" value="1"/>
</dbReference>
<dbReference type="Gene3D" id="3.40.570.10">
    <property type="entry name" value="Extracellular Endonuclease, subunit A"/>
    <property type="match status" value="1"/>
</dbReference>
<feature type="domain" description="Tox-PL" evidence="3">
    <location>
        <begin position="139"/>
        <end position="234"/>
    </location>
</feature>
<protein>
    <recommendedName>
        <fullName evidence="6">DNA/RNA non-specific endonuclease</fullName>
    </recommendedName>
</protein>
<evidence type="ECO:0000313" key="4">
    <source>
        <dbReference type="EMBL" id="MBL0888884.1"/>
    </source>
</evidence>
<feature type="region of interest" description="Disordered" evidence="1">
    <location>
        <begin position="249"/>
        <end position="268"/>
    </location>
</feature>
<evidence type="ECO:0008006" key="6">
    <source>
        <dbReference type="Google" id="ProtNLM"/>
    </source>
</evidence>
<keyword evidence="5" id="KW-1185">Reference proteome</keyword>
<organism evidence="4 5">
    <name type="scientific">Myceligenerans indicum</name>
    <dbReference type="NCBI Taxonomy" id="2593663"/>
    <lineage>
        <taxon>Bacteria</taxon>
        <taxon>Bacillati</taxon>
        <taxon>Actinomycetota</taxon>
        <taxon>Actinomycetes</taxon>
        <taxon>Micrococcales</taxon>
        <taxon>Promicromonosporaceae</taxon>
        <taxon>Myceligenerans</taxon>
    </lineage>
</organism>
<reference evidence="4 5" key="1">
    <citation type="journal article" date="2021" name="Arch. Microbiol.">
        <title>Myceligenerans indicum sp. nov., an actinobacterium isolated from mangrove sediment of Sundarbans, India.</title>
        <authorList>
            <person name="Asha K."/>
            <person name="Bhadury P."/>
        </authorList>
    </citation>
    <scope>NUCLEOTIDE SEQUENCE [LARGE SCALE GENOMIC DNA]</scope>
    <source>
        <strain evidence="4 5">I2</strain>
    </source>
</reference>
<dbReference type="EMBL" id="JABBYC010000099">
    <property type="protein sequence ID" value="MBL0888884.1"/>
    <property type="molecule type" value="Genomic_DNA"/>
</dbReference>
<evidence type="ECO:0000256" key="1">
    <source>
        <dbReference type="SAM" id="MobiDB-lite"/>
    </source>
</evidence>
<gene>
    <name evidence="4" type="ORF">HGK34_21855</name>
</gene>
<evidence type="ECO:0000313" key="5">
    <source>
        <dbReference type="Proteomes" id="UP000675409"/>
    </source>
</evidence>
<dbReference type="InterPro" id="IPR044929">
    <property type="entry name" value="DNA/RNA_non-sp_Endonuclease_sf"/>
</dbReference>